<dbReference type="EMBL" id="CAJOBB010005695">
    <property type="protein sequence ID" value="CAF4137230.1"/>
    <property type="molecule type" value="Genomic_DNA"/>
</dbReference>
<feature type="non-terminal residue" evidence="2">
    <location>
        <position position="1"/>
    </location>
</feature>
<name>A0A819XI48_9BILA</name>
<keyword evidence="1" id="KW-0472">Membrane</keyword>
<dbReference type="Proteomes" id="UP000663868">
    <property type="component" value="Unassembled WGS sequence"/>
</dbReference>
<evidence type="ECO:0000313" key="3">
    <source>
        <dbReference type="Proteomes" id="UP000663868"/>
    </source>
</evidence>
<proteinExistence type="predicted"/>
<reference evidence="2" key="1">
    <citation type="submission" date="2021-02" db="EMBL/GenBank/DDBJ databases">
        <authorList>
            <person name="Nowell W R."/>
        </authorList>
    </citation>
    <scope>NUCLEOTIDE SEQUENCE</scope>
</reference>
<feature type="transmembrane region" description="Helical" evidence="1">
    <location>
        <begin position="23"/>
        <end position="41"/>
    </location>
</feature>
<organism evidence="2 3">
    <name type="scientific">Adineta steineri</name>
    <dbReference type="NCBI Taxonomy" id="433720"/>
    <lineage>
        <taxon>Eukaryota</taxon>
        <taxon>Metazoa</taxon>
        <taxon>Spiralia</taxon>
        <taxon>Gnathifera</taxon>
        <taxon>Rotifera</taxon>
        <taxon>Eurotatoria</taxon>
        <taxon>Bdelloidea</taxon>
        <taxon>Adinetida</taxon>
        <taxon>Adinetidae</taxon>
        <taxon>Adineta</taxon>
    </lineage>
</organism>
<accession>A0A819XI48</accession>
<evidence type="ECO:0008006" key="4">
    <source>
        <dbReference type="Google" id="ProtNLM"/>
    </source>
</evidence>
<protein>
    <recommendedName>
        <fullName evidence="4">Envelope protein</fullName>
    </recommendedName>
</protein>
<evidence type="ECO:0000313" key="2">
    <source>
        <dbReference type="EMBL" id="CAF4137230.1"/>
    </source>
</evidence>
<comment type="caution">
    <text evidence="2">The sequence shown here is derived from an EMBL/GenBank/DDBJ whole genome shotgun (WGS) entry which is preliminary data.</text>
</comment>
<feature type="transmembrane region" description="Helical" evidence="1">
    <location>
        <begin position="362"/>
        <end position="381"/>
    </location>
</feature>
<evidence type="ECO:0000256" key="1">
    <source>
        <dbReference type="SAM" id="Phobius"/>
    </source>
</evidence>
<gene>
    <name evidence="2" type="ORF">KXQ929_LOCUS36495</name>
</gene>
<dbReference type="AlphaFoldDB" id="A0A819XI48"/>
<keyword evidence="1" id="KW-1133">Transmembrane helix</keyword>
<keyword evidence="1" id="KW-0812">Transmembrane</keyword>
<sequence>PPIGSNQNEDEQQRRFNTLVTRIYIVLLICLLIYVGLFIHADVKEITEKQDNPTEEELDSFLNEAECPCSRISPLYGEFISLEPILHQICSSDFVSDRWIKAVYSDSNVTYFNLNDFRTFGSAQFQALAGFCDQSKSYLEQNIKLLEKRTFISPKLLSRSVFQEEINSTVTQFKQSLTRAFTAELELILRVISSNRLVSGLQTNFIISYAYSGPPEVNVAKYIGRHNEFCSCVLDYRCTSNAIFSNVFNASTQYHPGNQTNLTGLASGCLSVTSILASTLECFYNQTCLNTIVSGFPTKEKFSALTINNISRFGAYATVQSIVDKLMVEDWLMYISYEKYRDNCAPLSCTYPKEIRNSLLDVLAQLIGLLSGLISALRLLIPIIVRFIMNKLNNVQSPPSTLTRK</sequence>